<comment type="caution">
    <text evidence="2">The sequence shown here is derived from an EMBL/GenBank/DDBJ whole genome shotgun (WGS) entry which is preliminary data.</text>
</comment>
<dbReference type="AlphaFoldDB" id="A0AAV7KUK7"/>
<dbReference type="Proteomes" id="UP001066276">
    <property type="component" value="Chromosome 12"/>
</dbReference>
<keyword evidence="3" id="KW-1185">Reference proteome</keyword>
<evidence type="ECO:0000313" key="2">
    <source>
        <dbReference type="EMBL" id="KAJ1081910.1"/>
    </source>
</evidence>
<evidence type="ECO:0000313" key="3">
    <source>
        <dbReference type="Proteomes" id="UP001066276"/>
    </source>
</evidence>
<proteinExistence type="predicted"/>
<feature type="compositionally biased region" description="Basic and acidic residues" evidence="1">
    <location>
        <begin position="113"/>
        <end position="122"/>
    </location>
</feature>
<accession>A0AAV7KUK7</accession>
<organism evidence="2 3">
    <name type="scientific">Pleurodeles waltl</name>
    <name type="common">Iberian ribbed newt</name>
    <dbReference type="NCBI Taxonomy" id="8319"/>
    <lineage>
        <taxon>Eukaryota</taxon>
        <taxon>Metazoa</taxon>
        <taxon>Chordata</taxon>
        <taxon>Craniata</taxon>
        <taxon>Vertebrata</taxon>
        <taxon>Euteleostomi</taxon>
        <taxon>Amphibia</taxon>
        <taxon>Batrachia</taxon>
        <taxon>Caudata</taxon>
        <taxon>Salamandroidea</taxon>
        <taxon>Salamandridae</taxon>
        <taxon>Pleurodelinae</taxon>
        <taxon>Pleurodeles</taxon>
    </lineage>
</organism>
<dbReference type="EMBL" id="JANPWB010000016">
    <property type="protein sequence ID" value="KAJ1081910.1"/>
    <property type="molecule type" value="Genomic_DNA"/>
</dbReference>
<feature type="region of interest" description="Disordered" evidence="1">
    <location>
        <begin position="104"/>
        <end position="126"/>
    </location>
</feature>
<protein>
    <submittedName>
        <fullName evidence="2">Uncharacterized protein</fullName>
    </submittedName>
</protein>
<sequence length="148" mass="15989">MLDDPGWHHHHLQQTRPQLQAIVSFRLLSGSHLSYAKVPVRRKAPTGRSRVAHPTGPAGGAQDCPRVPSEEGPIQQHDGALSPLRVEQPRLLLAEGEFSEDVLRRSGVQKPGASRDIRHSAEEVGGALTEPRVNSSTGVHGEMLAVQG</sequence>
<name>A0AAV7KUK7_PLEWA</name>
<feature type="region of interest" description="Disordered" evidence="1">
    <location>
        <begin position="39"/>
        <end position="82"/>
    </location>
</feature>
<gene>
    <name evidence="2" type="ORF">NDU88_002082</name>
</gene>
<evidence type="ECO:0000256" key="1">
    <source>
        <dbReference type="SAM" id="MobiDB-lite"/>
    </source>
</evidence>
<reference evidence="2" key="1">
    <citation type="journal article" date="2022" name="bioRxiv">
        <title>Sequencing and chromosome-scale assembly of the giantPleurodeles waltlgenome.</title>
        <authorList>
            <person name="Brown T."/>
            <person name="Elewa A."/>
            <person name="Iarovenko S."/>
            <person name="Subramanian E."/>
            <person name="Araus A.J."/>
            <person name="Petzold A."/>
            <person name="Susuki M."/>
            <person name="Suzuki K.-i.T."/>
            <person name="Hayashi T."/>
            <person name="Toyoda A."/>
            <person name="Oliveira C."/>
            <person name="Osipova E."/>
            <person name="Leigh N.D."/>
            <person name="Simon A."/>
            <person name="Yun M.H."/>
        </authorList>
    </citation>
    <scope>NUCLEOTIDE SEQUENCE</scope>
    <source>
        <strain evidence="2">20211129_DDA</strain>
        <tissue evidence="2">Liver</tissue>
    </source>
</reference>